<proteinExistence type="predicted"/>
<reference evidence="4" key="1">
    <citation type="journal article" date="2023" name="Insect Mol. Biol.">
        <title>Genome sequencing provides insights into the evolution of gene families encoding plant cell wall-degrading enzymes in longhorned beetles.</title>
        <authorList>
            <person name="Shin N.R."/>
            <person name="Okamura Y."/>
            <person name="Kirsch R."/>
            <person name="Pauchet Y."/>
        </authorList>
    </citation>
    <scope>NUCLEOTIDE SEQUENCE</scope>
    <source>
        <strain evidence="4">MMC_N1</strain>
    </source>
</reference>
<evidence type="ECO:0000259" key="3">
    <source>
        <dbReference type="Pfam" id="PF00135"/>
    </source>
</evidence>
<dbReference type="SUPFAM" id="SSF53474">
    <property type="entry name" value="alpha/beta-Hydrolases"/>
    <property type="match status" value="2"/>
</dbReference>
<dbReference type="PANTHER" id="PTHR11559">
    <property type="entry name" value="CARBOXYLESTERASE"/>
    <property type="match status" value="1"/>
</dbReference>
<dbReference type="Gene3D" id="3.40.50.1820">
    <property type="entry name" value="alpha/beta hydrolase"/>
    <property type="match status" value="2"/>
</dbReference>
<feature type="chain" id="PRO_5045081727" description="Carboxylesterase type B domain-containing protein" evidence="2">
    <location>
        <begin position="22"/>
        <end position="198"/>
    </location>
</feature>
<organism evidence="4 5">
    <name type="scientific">Molorchus minor</name>
    <dbReference type="NCBI Taxonomy" id="1323400"/>
    <lineage>
        <taxon>Eukaryota</taxon>
        <taxon>Metazoa</taxon>
        <taxon>Ecdysozoa</taxon>
        <taxon>Arthropoda</taxon>
        <taxon>Hexapoda</taxon>
        <taxon>Insecta</taxon>
        <taxon>Pterygota</taxon>
        <taxon>Neoptera</taxon>
        <taxon>Endopterygota</taxon>
        <taxon>Coleoptera</taxon>
        <taxon>Polyphaga</taxon>
        <taxon>Cucujiformia</taxon>
        <taxon>Chrysomeloidea</taxon>
        <taxon>Cerambycidae</taxon>
        <taxon>Lamiinae</taxon>
        <taxon>Monochamini</taxon>
        <taxon>Molorchus</taxon>
    </lineage>
</organism>
<evidence type="ECO:0000313" key="5">
    <source>
        <dbReference type="Proteomes" id="UP001162164"/>
    </source>
</evidence>
<name>A0ABQ9J5I4_9CUCU</name>
<evidence type="ECO:0000313" key="4">
    <source>
        <dbReference type="EMBL" id="KAJ8973196.1"/>
    </source>
</evidence>
<dbReference type="InterPro" id="IPR029058">
    <property type="entry name" value="AB_hydrolase_fold"/>
</dbReference>
<keyword evidence="5" id="KW-1185">Reference proteome</keyword>
<keyword evidence="2" id="KW-0732">Signal</keyword>
<feature type="domain" description="Carboxylesterase type B" evidence="3">
    <location>
        <begin position="26"/>
        <end position="111"/>
    </location>
</feature>
<dbReference type="InterPro" id="IPR019819">
    <property type="entry name" value="Carboxylesterase_B_CS"/>
</dbReference>
<accession>A0ABQ9J5I4</accession>
<dbReference type="InterPro" id="IPR050309">
    <property type="entry name" value="Type-B_Carboxylest/Lipase"/>
</dbReference>
<gene>
    <name evidence="4" type="ORF">NQ317_014623</name>
</gene>
<dbReference type="Proteomes" id="UP001162164">
    <property type="component" value="Unassembled WGS sequence"/>
</dbReference>
<dbReference type="InterPro" id="IPR002018">
    <property type="entry name" value="CarbesteraseB"/>
</dbReference>
<dbReference type="PROSITE" id="PS00941">
    <property type="entry name" value="CARBOXYLESTERASE_B_2"/>
    <property type="match status" value="1"/>
</dbReference>
<dbReference type="EMBL" id="JAPWTJ010001218">
    <property type="protein sequence ID" value="KAJ8973196.1"/>
    <property type="molecule type" value="Genomic_DNA"/>
</dbReference>
<dbReference type="Pfam" id="PF00135">
    <property type="entry name" value="COesterase"/>
    <property type="match status" value="1"/>
</dbReference>
<sequence>MVVSSYLRFLTLSCFIALVFSGDTTDTIVELQYGKIQGRVAQTFLNNTFYAFQEIPYAAPPIGNLRFMPPNPVDQWDGVLETTKNTKICYQYWGSNSLAGEDCLYLNVYTPVVRLFRGAIMESGTVLTSWGYQRYAKQIAYQTGAVVDSSFTENNSSSELLALLQSISAEDLHSITSNKIAVNLRNVCKMICSSSSVF</sequence>
<protein>
    <recommendedName>
        <fullName evidence="3">Carboxylesterase type B domain-containing protein</fullName>
    </recommendedName>
</protein>
<comment type="caution">
    <text evidence="4">The sequence shown here is derived from an EMBL/GenBank/DDBJ whole genome shotgun (WGS) entry which is preliminary data.</text>
</comment>
<evidence type="ECO:0000256" key="2">
    <source>
        <dbReference type="SAM" id="SignalP"/>
    </source>
</evidence>
<evidence type="ECO:0000256" key="1">
    <source>
        <dbReference type="ARBA" id="ARBA00023180"/>
    </source>
</evidence>
<keyword evidence="1" id="KW-0325">Glycoprotein</keyword>
<feature type="signal peptide" evidence="2">
    <location>
        <begin position="1"/>
        <end position="21"/>
    </location>
</feature>